<dbReference type="Gene3D" id="2.60.40.420">
    <property type="entry name" value="Cupredoxins - blue copper proteins"/>
    <property type="match status" value="1"/>
</dbReference>
<dbReference type="AlphaFoldDB" id="A0A2A6RLE9"/>
<dbReference type="Pfam" id="PF13473">
    <property type="entry name" value="Cupredoxin_1"/>
    <property type="match status" value="1"/>
</dbReference>
<keyword evidence="3" id="KW-1185">Reference proteome</keyword>
<gene>
    <name evidence="2" type="ORF">CJ255_07540</name>
</gene>
<dbReference type="OrthoDB" id="9816061at2"/>
<evidence type="ECO:0000259" key="1">
    <source>
        <dbReference type="Pfam" id="PF13473"/>
    </source>
</evidence>
<evidence type="ECO:0000313" key="3">
    <source>
        <dbReference type="Proteomes" id="UP000220527"/>
    </source>
</evidence>
<dbReference type="EMBL" id="NQWI01000024">
    <property type="protein sequence ID" value="PDW03670.1"/>
    <property type="molecule type" value="Genomic_DNA"/>
</dbReference>
<accession>A0A2A6RLE9</accession>
<proteinExistence type="predicted"/>
<dbReference type="InterPro" id="IPR008972">
    <property type="entry name" value="Cupredoxin"/>
</dbReference>
<organism evidence="2 3">
    <name type="scientific">Candidatus Viridilinea mediisalina</name>
    <dbReference type="NCBI Taxonomy" id="2024553"/>
    <lineage>
        <taxon>Bacteria</taxon>
        <taxon>Bacillati</taxon>
        <taxon>Chloroflexota</taxon>
        <taxon>Chloroflexia</taxon>
        <taxon>Chloroflexales</taxon>
        <taxon>Chloroflexineae</taxon>
        <taxon>Oscillochloridaceae</taxon>
        <taxon>Candidatus Viridilinea</taxon>
    </lineage>
</organism>
<dbReference type="Proteomes" id="UP000220527">
    <property type="component" value="Unassembled WGS sequence"/>
</dbReference>
<dbReference type="InterPro" id="IPR028096">
    <property type="entry name" value="EfeO_Cupredoxin"/>
</dbReference>
<comment type="caution">
    <text evidence="2">The sequence shown here is derived from an EMBL/GenBank/DDBJ whole genome shotgun (WGS) entry which is preliminary data.</text>
</comment>
<feature type="domain" description="EfeO-type cupredoxin-like" evidence="1">
    <location>
        <begin position="17"/>
        <end position="122"/>
    </location>
</feature>
<evidence type="ECO:0000313" key="2">
    <source>
        <dbReference type="EMBL" id="PDW03670.1"/>
    </source>
</evidence>
<dbReference type="RefSeq" id="WP_097643478.1">
    <property type="nucleotide sequence ID" value="NZ_NQWI01000024.1"/>
</dbReference>
<name>A0A2A6RLE9_9CHLR</name>
<sequence length="125" mass="13853">MSYLSHRVLLRVWMLLLLLGATLGLSACETTLPPERTLEVTITEAGYEPARLEAQVGEMVIIRLRNRDTIGQNLNLELPTGTRFIAADVGVDALMSFPARHAGTFRFYTSVQDREAEGVLVIHGE</sequence>
<protein>
    <recommendedName>
        <fullName evidence="1">EfeO-type cupredoxin-like domain-containing protein</fullName>
    </recommendedName>
</protein>
<dbReference type="PROSITE" id="PS51257">
    <property type="entry name" value="PROKAR_LIPOPROTEIN"/>
    <property type="match status" value="1"/>
</dbReference>
<reference evidence="3" key="1">
    <citation type="submission" date="2017-08" db="EMBL/GenBank/DDBJ databases">
        <authorList>
            <person name="Grouzdev D.S."/>
            <person name="Gaisin V.A."/>
            <person name="Rysina M.S."/>
            <person name="Gorlenko V.M."/>
        </authorList>
    </citation>
    <scope>NUCLEOTIDE SEQUENCE [LARGE SCALE GENOMIC DNA]</scope>
    <source>
        <strain evidence="3">Kir15-3F</strain>
    </source>
</reference>
<dbReference type="SUPFAM" id="SSF49503">
    <property type="entry name" value="Cupredoxins"/>
    <property type="match status" value="1"/>
</dbReference>